<dbReference type="Pfam" id="PF00271">
    <property type="entry name" value="Helicase_C"/>
    <property type="match status" value="1"/>
</dbReference>
<dbReference type="InterPro" id="IPR001650">
    <property type="entry name" value="Helicase_C-like"/>
</dbReference>
<reference evidence="2 3" key="1">
    <citation type="submission" date="2017-09" db="EMBL/GenBank/DDBJ databases">
        <title>Large-scale bioinformatics analysis of Bacillus genomes uncovers conserved roles of natural products in bacterial physiology.</title>
        <authorList>
            <consortium name="Agbiome Team Llc"/>
            <person name="Bleich R.M."/>
            <person name="Grubbs K.J."/>
            <person name="Santa Maria K.C."/>
            <person name="Allen S.E."/>
            <person name="Farag S."/>
            <person name="Shank E.A."/>
            <person name="Bowers A."/>
        </authorList>
    </citation>
    <scope>NUCLEOTIDE SEQUENCE [LARGE SCALE GENOMIC DNA]</scope>
    <source>
        <strain evidence="2 3">AFS095574</strain>
    </source>
</reference>
<dbReference type="RefSeq" id="WP_097842027.1">
    <property type="nucleotide sequence ID" value="NZ_NVLX01000034.1"/>
</dbReference>
<name>A0A2A7D259_BACAN</name>
<dbReference type="AlphaFoldDB" id="A0A2A7D259"/>
<accession>A0A2A7D259</accession>
<proteinExistence type="predicted"/>
<dbReference type="CDD" id="cd18785">
    <property type="entry name" value="SF2_C"/>
    <property type="match status" value="1"/>
</dbReference>
<dbReference type="PANTHER" id="PTHR47957:SF3">
    <property type="entry name" value="ATP-DEPENDENT HELICASE HRQ1"/>
    <property type="match status" value="1"/>
</dbReference>
<keyword evidence="2" id="KW-0547">Nucleotide-binding</keyword>
<dbReference type="GO" id="GO:0006289">
    <property type="term" value="P:nucleotide-excision repair"/>
    <property type="evidence" value="ECO:0007669"/>
    <property type="project" value="TreeGrafter"/>
</dbReference>
<gene>
    <name evidence="2" type="ORF">CON16_27510</name>
</gene>
<evidence type="ECO:0000259" key="1">
    <source>
        <dbReference type="PROSITE" id="PS51194"/>
    </source>
</evidence>
<dbReference type="Proteomes" id="UP000220192">
    <property type="component" value="Unassembled WGS sequence"/>
</dbReference>
<keyword evidence="2" id="KW-0378">Hydrolase</keyword>
<evidence type="ECO:0000313" key="3">
    <source>
        <dbReference type="Proteomes" id="UP000220192"/>
    </source>
</evidence>
<dbReference type="SMART" id="SM00490">
    <property type="entry name" value="HELICc"/>
    <property type="match status" value="1"/>
</dbReference>
<protein>
    <submittedName>
        <fullName evidence="2">Helicase</fullName>
    </submittedName>
</protein>
<dbReference type="EMBL" id="NVLX01000034">
    <property type="protein sequence ID" value="PDZ13960.1"/>
    <property type="molecule type" value="Genomic_DNA"/>
</dbReference>
<dbReference type="InterPro" id="IPR027417">
    <property type="entry name" value="P-loop_NTPase"/>
</dbReference>
<dbReference type="PANTHER" id="PTHR47957">
    <property type="entry name" value="ATP-DEPENDENT HELICASE HRQ1"/>
    <property type="match status" value="1"/>
</dbReference>
<dbReference type="GO" id="GO:0036297">
    <property type="term" value="P:interstrand cross-link repair"/>
    <property type="evidence" value="ECO:0007669"/>
    <property type="project" value="TreeGrafter"/>
</dbReference>
<feature type="domain" description="Helicase C-terminal" evidence="1">
    <location>
        <begin position="863"/>
        <end position="1031"/>
    </location>
</feature>
<keyword evidence="2" id="KW-0067">ATP-binding</keyword>
<keyword evidence="2" id="KW-0347">Helicase</keyword>
<comment type="caution">
    <text evidence="2">The sequence shown here is derived from an EMBL/GenBank/DDBJ whole genome shotgun (WGS) entry which is preliminary data.</text>
</comment>
<organism evidence="2 3">
    <name type="scientific">Bacillus anthracis</name>
    <name type="common">anthrax bacterium</name>
    <dbReference type="NCBI Taxonomy" id="1392"/>
    <lineage>
        <taxon>Bacteria</taxon>
        <taxon>Bacillati</taxon>
        <taxon>Bacillota</taxon>
        <taxon>Bacilli</taxon>
        <taxon>Bacillales</taxon>
        <taxon>Bacillaceae</taxon>
        <taxon>Bacillus</taxon>
        <taxon>Bacillus cereus group</taxon>
    </lineage>
</organism>
<dbReference type="GO" id="GO:0043138">
    <property type="term" value="F:3'-5' DNA helicase activity"/>
    <property type="evidence" value="ECO:0007669"/>
    <property type="project" value="TreeGrafter"/>
</dbReference>
<evidence type="ECO:0000313" key="2">
    <source>
        <dbReference type="EMBL" id="PDZ13960.1"/>
    </source>
</evidence>
<sequence>MSKLEKHLENRLELIQALKEDVMGPISINENMLPLSTLGDIKLPTKDDLYKRYYQKETEQEIIQRNNPSAHYVSGMLYPYSKPTDSMNESSVGDELNLTQEEDEIGEINISEEAIKKLSKSQARLEKNSENDDDLLPQKNEYLPSSLGLSFYIKLPAQSTITFYVRGGRYLTQEIFTHDNSQKQRWWFRRKVQAKVIVNSDELVSHNRRPFYKTVQAENISDMKLEIQILSRKREDGQYLITASLTNRTEITSKTYDEMDKFALFQSEMEIELSHGELLKYPRIPTGLEDEEEKSNQLLYKNAAIYGLGHNCSCDWNEKNDEIKNLKSTFLPTYETQSMTPDIKDENGEDFSVSMLGLSGKIGNSAEAKSALNKVVYSYENWVNQKESTIPDLDKYYQPIAKDHMKKCRMSLARMKKGLELLEKPKVLKAFQLANQAMILQQVNGTEIRTGTIKEGSLVYDKPKETLTLDNLSELKSNGKGIWRAFQIAFILMALDSVVSGDSSEREVVDLIWFPTGGGKTEAYLGLSAFSMFYRRIMNPEDTGTDILMRYTLRLLTADQFQRSSRLICAMEHIRRKEGADLLGSVPYSIGIWLGGDTTPNTNDKALKQLTSLSHGGKKEDFIVRFCPWCGASFGKYHEHNQIKRKGTKSLYHGYKKENKKMVIYCPDNTCEFYDELPIYIVDEMIYEVKPTFILGTIDKFAMLAWRPQARTLFGLNKNGEREVSPPNLIIQDELHLISGPIGTVAGLYETVIEELCTDYRSQNPKKPKIVCATATIRRFEEQIRNLYGRTGSQLFPSPGLDFDDSFFAQTAKYANGENKPGRLYAGVYSPTVQLMTLQVKTFATLLQSVKLLPKEEQDPFWTLLSFYNSIRELGGGMTLTQTDIPNYFNQVRFKKAISDKERYRWINQATELTSRLKSGEVAGAIGQLKKEIGERDAIDICLASNIIEVGIDIDRLSLMTIVGQPKTTAQYIQVSGRVGRKWWERPGLIVSLFANGRSRDKSHFEHFREYHEQLYAQVEPTSVTPFSDPSIKKVLPAIIITYLRQMLDAQIAKSPETISEYENELESFKQKLLKRVELIDPMQKDVVQAEFDRFVRRLNSGFIIWEKKEDDLNMGVMYQAGSYVSDEQKRVGTPILMSMRSVDAQCVGTISSLFMDIEDQGDDF</sequence>
<dbReference type="Gene3D" id="3.40.50.300">
    <property type="entry name" value="P-loop containing nucleotide triphosphate hydrolases"/>
    <property type="match status" value="2"/>
</dbReference>
<dbReference type="SUPFAM" id="SSF52540">
    <property type="entry name" value="P-loop containing nucleoside triphosphate hydrolases"/>
    <property type="match status" value="2"/>
</dbReference>
<dbReference type="PROSITE" id="PS51194">
    <property type="entry name" value="HELICASE_CTER"/>
    <property type="match status" value="1"/>
</dbReference>